<evidence type="ECO:0000256" key="6">
    <source>
        <dbReference type="ARBA" id="ARBA00023002"/>
    </source>
</evidence>
<comment type="similarity">
    <text evidence="3">Belongs to the DAMOX/DASOX family.</text>
</comment>
<dbReference type="GO" id="GO:0071949">
    <property type="term" value="F:FAD binding"/>
    <property type="evidence" value="ECO:0007669"/>
    <property type="project" value="InterPro"/>
</dbReference>
<accession>A0AAV4GI10</accession>
<keyword evidence="6" id="KW-0560">Oxidoreductase</keyword>
<reference evidence="8 9" key="1">
    <citation type="journal article" date="2021" name="Elife">
        <title>Chloroplast acquisition without the gene transfer in kleptoplastic sea slugs, Plakobranchus ocellatus.</title>
        <authorList>
            <person name="Maeda T."/>
            <person name="Takahashi S."/>
            <person name="Yoshida T."/>
            <person name="Shimamura S."/>
            <person name="Takaki Y."/>
            <person name="Nagai Y."/>
            <person name="Toyoda A."/>
            <person name="Suzuki Y."/>
            <person name="Arimoto A."/>
            <person name="Ishii H."/>
            <person name="Satoh N."/>
            <person name="Nishiyama T."/>
            <person name="Hasebe M."/>
            <person name="Maruyama T."/>
            <person name="Minagawa J."/>
            <person name="Obokata J."/>
            <person name="Shigenobu S."/>
        </authorList>
    </citation>
    <scope>NUCLEOTIDE SEQUENCE [LARGE SCALE GENOMIC DNA]</scope>
</reference>
<dbReference type="InterPro" id="IPR006076">
    <property type="entry name" value="FAD-dep_OxRdtase"/>
</dbReference>
<dbReference type="PANTHER" id="PTHR11530">
    <property type="entry name" value="D-AMINO ACID OXIDASE"/>
    <property type="match status" value="1"/>
</dbReference>
<organism evidence="8 9">
    <name type="scientific">Elysia marginata</name>
    <dbReference type="NCBI Taxonomy" id="1093978"/>
    <lineage>
        <taxon>Eukaryota</taxon>
        <taxon>Metazoa</taxon>
        <taxon>Spiralia</taxon>
        <taxon>Lophotrochozoa</taxon>
        <taxon>Mollusca</taxon>
        <taxon>Gastropoda</taxon>
        <taxon>Heterobranchia</taxon>
        <taxon>Euthyneura</taxon>
        <taxon>Panpulmonata</taxon>
        <taxon>Sacoglossa</taxon>
        <taxon>Placobranchoidea</taxon>
        <taxon>Plakobranchidae</taxon>
        <taxon>Elysia</taxon>
    </lineage>
</organism>
<keyword evidence="5" id="KW-0274">FAD</keyword>
<dbReference type="Pfam" id="PF01266">
    <property type="entry name" value="DAO"/>
    <property type="match status" value="1"/>
</dbReference>
<gene>
    <name evidence="8" type="ORF">ElyMa_002439000</name>
</gene>
<comment type="caution">
    <text evidence="8">The sequence shown here is derived from an EMBL/GenBank/DDBJ whole genome shotgun (WGS) entry which is preliminary data.</text>
</comment>
<proteinExistence type="inferred from homology"/>
<dbReference type="AlphaFoldDB" id="A0AAV4GI10"/>
<sequence length="385" mass="44005">MELHVGVVGAGIVGLSAAINIQKLIKHVKVTIVADNFGVDTLKEDQMGIFLPVPSRVKGVDTVQVREWLIDGYKHHSALATSLQGLESGQEFMPGVCFYTETSGQQNVPLPDLVRNFHVLTEEEKATLNYNWEHVCYFDTVVVDQIRYVRWLMKEFRETGGAIVFRTVNALQELYGMYDVVVNCTGRRTREMTVDPFFTFYSSRTVQLYGMYDVVVNCTGRRTREMTVDPFFTFYSSRTVQVERQLHKKFVLDDHLCMLPHLDCDRWDLSWTREPRETDVIVNDTNARFLLHLAKAKIPQLEGCEYVTEWEEQHRTRDPPLVEIEMINCVGGKGPILPVVHNVGHGPDAITLAWGTGAQTAHLVQDCQRLVKPYVPIWRPFDPTS</sequence>
<comment type="cofactor">
    <cofactor evidence="1">
        <name>FAD</name>
        <dbReference type="ChEBI" id="CHEBI:57692"/>
    </cofactor>
</comment>
<dbReference type="Proteomes" id="UP000762676">
    <property type="component" value="Unassembled WGS sequence"/>
</dbReference>
<protein>
    <submittedName>
        <fullName evidence="8">D-aspartate oxidase-like</fullName>
    </submittedName>
</protein>
<evidence type="ECO:0000256" key="2">
    <source>
        <dbReference type="ARBA" id="ARBA00004253"/>
    </source>
</evidence>
<evidence type="ECO:0000256" key="5">
    <source>
        <dbReference type="ARBA" id="ARBA00022827"/>
    </source>
</evidence>
<dbReference type="SUPFAM" id="SSF51971">
    <property type="entry name" value="Nucleotide-binding domain"/>
    <property type="match status" value="1"/>
</dbReference>
<evidence type="ECO:0000259" key="7">
    <source>
        <dbReference type="Pfam" id="PF01266"/>
    </source>
</evidence>
<dbReference type="GO" id="GO:0005782">
    <property type="term" value="C:peroxisomal matrix"/>
    <property type="evidence" value="ECO:0007669"/>
    <property type="project" value="UniProtKB-SubCell"/>
</dbReference>
<evidence type="ECO:0000313" key="8">
    <source>
        <dbReference type="EMBL" id="GFR85347.1"/>
    </source>
</evidence>
<evidence type="ECO:0000256" key="1">
    <source>
        <dbReference type="ARBA" id="ARBA00001974"/>
    </source>
</evidence>
<dbReference type="Gene3D" id="3.40.50.720">
    <property type="entry name" value="NAD(P)-binding Rossmann-like Domain"/>
    <property type="match status" value="3"/>
</dbReference>
<keyword evidence="9" id="KW-1185">Reference proteome</keyword>
<dbReference type="InterPro" id="IPR023209">
    <property type="entry name" value="DAO"/>
</dbReference>
<dbReference type="PANTHER" id="PTHR11530:SF11">
    <property type="entry name" value="D-ASPARTATE OXIDASE"/>
    <property type="match status" value="1"/>
</dbReference>
<evidence type="ECO:0000313" key="9">
    <source>
        <dbReference type="Proteomes" id="UP000762676"/>
    </source>
</evidence>
<evidence type="ECO:0000256" key="3">
    <source>
        <dbReference type="ARBA" id="ARBA00006730"/>
    </source>
</evidence>
<comment type="subcellular location">
    <subcellularLocation>
        <location evidence="2">Peroxisome matrix</location>
    </subcellularLocation>
</comment>
<dbReference type="GO" id="GO:0003884">
    <property type="term" value="F:D-amino-acid oxidase activity"/>
    <property type="evidence" value="ECO:0007669"/>
    <property type="project" value="InterPro"/>
</dbReference>
<dbReference type="EMBL" id="BMAT01005012">
    <property type="protein sequence ID" value="GFR85347.1"/>
    <property type="molecule type" value="Genomic_DNA"/>
</dbReference>
<dbReference type="GO" id="GO:0019478">
    <property type="term" value="P:D-amino acid catabolic process"/>
    <property type="evidence" value="ECO:0007669"/>
    <property type="project" value="TreeGrafter"/>
</dbReference>
<feature type="domain" description="FAD dependent oxidoreductase" evidence="7">
    <location>
        <begin position="5"/>
        <end position="363"/>
    </location>
</feature>
<evidence type="ECO:0000256" key="4">
    <source>
        <dbReference type="ARBA" id="ARBA00022630"/>
    </source>
</evidence>
<keyword evidence="4" id="KW-0285">Flavoprotein</keyword>
<name>A0AAV4GI10_9GAST</name>